<dbReference type="AlphaFoldDB" id="A0A448UWZ7"/>
<protein>
    <submittedName>
        <fullName evidence="2">Uncharacterized protein</fullName>
    </submittedName>
</protein>
<dbReference type="EMBL" id="LR134521">
    <property type="protein sequence ID" value="VEJ30443.1"/>
    <property type="molecule type" value="Genomic_DNA"/>
</dbReference>
<evidence type="ECO:0000313" key="3">
    <source>
        <dbReference type="Proteomes" id="UP000270988"/>
    </source>
</evidence>
<proteinExistence type="predicted"/>
<gene>
    <name evidence="2" type="ORF">NCTC10918_01725</name>
</gene>
<organism evidence="2 3">
    <name type="scientific">Rothia dentocariosa</name>
    <dbReference type="NCBI Taxonomy" id="2047"/>
    <lineage>
        <taxon>Bacteria</taxon>
        <taxon>Bacillati</taxon>
        <taxon>Actinomycetota</taxon>
        <taxon>Actinomycetes</taxon>
        <taxon>Micrococcales</taxon>
        <taxon>Micrococcaceae</taxon>
        <taxon>Rothia</taxon>
    </lineage>
</organism>
<name>A0A448UWZ7_9MICC</name>
<feature type="transmembrane region" description="Helical" evidence="1">
    <location>
        <begin position="46"/>
        <end position="68"/>
    </location>
</feature>
<feature type="transmembrane region" description="Helical" evidence="1">
    <location>
        <begin position="6"/>
        <end position="25"/>
    </location>
</feature>
<dbReference type="Proteomes" id="UP000270988">
    <property type="component" value="Chromosome"/>
</dbReference>
<sequence>MDQIFGVTLLALQLLSCVLIYKSVKNKNYTTYRFPRCGRRAYTIESFAKFGLICCFILTSITVLSVLFDPEFGGAFVMLPLGFLG</sequence>
<keyword evidence="1" id="KW-0472">Membrane</keyword>
<keyword evidence="1" id="KW-1133">Transmembrane helix</keyword>
<evidence type="ECO:0000313" key="2">
    <source>
        <dbReference type="EMBL" id="VEJ30443.1"/>
    </source>
</evidence>
<accession>A0A448UWZ7</accession>
<reference evidence="2 3" key="1">
    <citation type="submission" date="2018-12" db="EMBL/GenBank/DDBJ databases">
        <authorList>
            <consortium name="Pathogen Informatics"/>
        </authorList>
    </citation>
    <scope>NUCLEOTIDE SEQUENCE [LARGE SCALE GENOMIC DNA]</scope>
    <source>
        <strain evidence="2 3">NCTC10918</strain>
    </source>
</reference>
<keyword evidence="1" id="KW-0812">Transmembrane</keyword>
<evidence type="ECO:0000256" key="1">
    <source>
        <dbReference type="SAM" id="Phobius"/>
    </source>
</evidence>